<evidence type="ECO:0000259" key="2">
    <source>
        <dbReference type="Pfam" id="PF01266"/>
    </source>
</evidence>
<evidence type="ECO:0000313" key="4">
    <source>
        <dbReference type="Proteomes" id="UP000003751"/>
    </source>
</evidence>
<dbReference type="eggNOG" id="arCOG00755">
    <property type="taxonomic scope" value="Archaea"/>
</dbReference>
<dbReference type="PANTHER" id="PTHR13847">
    <property type="entry name" value="SARCOSINE DEHYDROGENASE-RELATED"/>
    <property type="match status" value="1"/>
</dbReference>
<dbReference type="GO" id="GO:0005737">
    <property type="term" value="C:cytoplasm"/>
    <property type="evidence" value="ECO:0007669"/>
    <property type="project" value="TreeGrafter"/>
</dbReference>
<name>E7QR53_HALPU</name>
<dbReference type="PROSITE" id="PS51257">
    <property type="entry name" value="PROKAR_LIPOPROTEIN"/>
    <property type="match status" value="1"/>
</dbReference>
<dbReference type="STRING" id="797209.GCA_000376445_03924"/>
<gene>
    <name evidence="3" type="ORF">ZOD2009_06379</name>
</gene>
<proteinExistence type="predicted"/>
<sequence>MRTCLFPDDGTIIQEVIFRFMRVVVVGGGIVGCSSAYYLSERGADVVLCERSNIGAGSTERSAGGIRAQFSTPVNVALSRASMRVWDRFEEEFDADIALRRSGYLFLARDEDSADELAETVAMQNEQGVPSELLTPEEAREVCPGLRTDLFRAATYSPNDGFADPHFALQAFAARAREVGTDVRTGVEVTDVLGDAGGVTGVETTDGTIDADFVVNAAGPWASSVAEMAGLDLPISPERRQMAVVDPETPVAESVPLTIDLDTGSYFRPEREGAALVGGHFGGDTTADPNAFDQTTDLDWTIEAVEKASDWTTYFGPESRIRRGWAGLYAVTPDHHPIIEETIPGFVNAVGFSGHGFQHAPATGQLVTELVFDGEPSLVDISGLDADRFEEGRTVDERNVA</sequence>
<accession>E7QR53</accession>
<dbReference type="InterPro" id="IPR006076">
    <property type="entry name" value="FAD-dep_OxRdtase"/>
</dbReference>
<protein>
    <submittedName>
        <fullName evidence="3">FAD dependent oxidoreductase</fullName>
    </submittedName>
</protein>
<dbReference type="InterPro" id="IPR036188">
    <property type="entry name" value="FAD/NAD-bd_sf"/>
</dbReference>
<dbReference type="Gene3D" id="3.30.9.10">
    <property type="entry name" value="D-Amino Acid Oxidase, subunit A, domain 2"/>
    <property type="match status" value="1"/>
</dbReference>
<dbReference type="SUPFAM" id="SSF51905">
    <property type="entry name" value="FAD/NAD(P)-binding domain"/>
    <property type="match status" value="1"/>
</dbReference>
<dbReference type="EMBL" id="AEMG01000005">
    <property type="protein sequence ID" value="EFW92961.1"/>
    <property type="molecule type" value="Genomic_DNA"/>
</dbReference>
<dbReference type="PANTHER" id="PTHR13847:SF287">
    <property type="entry name" value="FAD-DEPENDENT OXIDOREDUCTASE DOMAIN-CONTAINING PROTEIN 1"/>
    <property type="match status" value="1"/>
</dbReference>
<dbReference type="GO" id="GO:0016491">
    <property type="term" value="F:oxidoreductase activity"/>
    <property type="evidence" value="ECO:0007669"/>
    <property type="project" value="UniProtKB-KW"/>
</dbReference>
<dbReference type="PATRIC" id="fig|797209.4.peg.1265"/>
<comment type="caution">
    <text evidence="3">The sequence shown here is derived from an EMBL/GenBank/DDBJ whole genome shotgun (WGS) entry which is preliminary data.</text>
</comment>
<evidence type="ECO:0000256" key="1">
    <source>
        <dbReference type="ARBA" id="ARBA00023002"/>
    </source>
</evidence>
<dbReference type="Pfam" id="PF01266">
    <property type="entry name" value="DAO"/>
    <property type="match status" value="1"/>
</dbReference>
<dbReference type="AlphaFoldDB" id="E7QR53"/>
<dbReference type="Gene3D" id="3.50.50.60">
    <property type="entry name" value="FAD/NAD(P)-binding domain"/>
    <property type="match status" value="1"/>
</dbReference>
<feature type="domain" description="FAD dependent oxidoreductase" evidence="2">
    <location>
        <begin position="22"/>
        <end position="370"/>
    </location>
</feature>
<keyword evidence="1" id="KW-0560">Oxidoreductase</keyword>
<organism evidence="3 4">
    <name type="scientific">Haladaptatus paucihalophilus DX253</name>
    <dbReference type="NCBI Taxonomy" id="797209"/>
    <lineage>
        <taxon>Archaea</taxon>
        <taxon>Methanobacteriati</taxon>
        <taxon>Methanobacteriota</taxon>
        <taxon>Stenosarchaea group</taxon>
        <taxon>Halobacteria</taxon>
        <taxon>Halobacteriales</taxon>
        <taxon>Haladaptataceae</taxon>
        <taxon>Haladaptatus</taxon>
    </lineage>
</organism>
<evidence type="ECO:0000313" key="3">
    <source>
        <dbReference type="EMBL" id="EFW92961.1"/>
    </source>
</evidence>
<dbReference type="Proteomes" id="UP000003751">
    <property type="component" value="Unassembled WGS sequence"/>
</dbReference>
<reference evidence="3 4" key="1">
    <citation type="journal article" date="2014" name="ISME J.">
        <title>Trehalose/2-sulfotrehalose biosynthesis and glycine-betaine uptake are widely spread mechanisms for osmoadaptation in the Halobacteriales.</title>
        <authorList>
            <person name="Youssef N.H."/>
            <person name="Savage-Ashlock K.N."/>
            <person name="McCully A.L."/>
            <person name="Luedtke B."/>
            <person name="Shaw E.I."/>
            <person name="Hoff W.D."/>
            <person name="Elshahed M.S."/>
        </authorList>
    </citation>
    <scope>NUCLEOTIDE SEQUENCE [LARGE SCALE GENOMIC DNA]</scope>
    <source>
        <strain evidence="3 4">DX253</strain>
    </source>
</reference>